<proteinExistence type="predicted"/>
<dbReference type="EMBL" id="KZ293733">
    <property type="protein sequence ID" value="PBK81216.1"/>
    <property type="molecule type" value="Genomic_DNA"/>
</dbReference>
<dbReference type="InParanoid" id="A0A2H3D122"/>
<evidence type="ECO:0000313" key="2">
    <source>
        <dbReference type="Proteomes" id="UP000217790"/>
    </source>
</evidence>
<name>A0A2H3D122_ARMGA</name>
<dbReference type="Proteomes" id="UP000217790">
    <property type="component" value="Unassembled WGS sequence"/>
</dbReference>
<evidence type="ECO:0000313" key="1">
    <source>
        <dbReference type="EMBL" id="PBK81216.1"/>
    </source>
</evidence>
<keyword evidence="2" id="KW-1185">Reference proteome</keyword>
<reference evidence="2" key="1">
    <citation type="journal article" date="2017" name="Nat. Ecol. Evol.">
        <title>Genome expansion and lineage-specific genetic innovations in the forest pathogenic fungi Armillaria.</title>
        <authorList>
            <person name="Sipos G."/>
            <person name="Prasanna A.N."/>
            <person name="Walter M.C."/>
            <person name="O'Connor E."/>
            <person name="Balint B."/>
            <person name="Krizsan K."/>
            <person name="Kiss B."/>
            <person name="Hess J."/>
            <person name="Varga T."/>
            <person name="Slot J."/>
            <person name="Riley R."/>
            <person name="Boka B."/>
            <person name="Rigling D."/>
            <person name="Barry K."/>
            <person name="Lee J."/>
            <person name="Mihaltcheva S."/>
            <person name="LaButti K."/>
            <person name="Lipzen A."/>
            <person name="Waldron R."/>
            <person name="Moloney N.M."/>
            <person name="Sperisen C."/>
            <person name="Kredics L."/>
            <person name="Vagvoelgyi C."/>
            <person name="Patrignani A."/>
            <person name="Fitzpatrick D."/>
            <person name="Nagy I."/>
            <person name="Doyle S."/>
            <person name="Anderson J.B."/>
            <person name="Grigoriev I.V."/>
            <person name="Gueldener U."/>
            <person name="Muensterkoetter M."/>
            <person name="Nagy L.G."/>
        </authorList>
    </citation>
    <scope>NUCLEOTIDE SEQUENCE [LARGE SCALE GENOMIC DNA]</scope>
    <source>
        <strain evidence="2">Ar21-2</strain>
    </source>
</reference>
<dbReference type="OrthoDB" id="3095957at2759"/>
<accession>A0A2H3D122</accession>
<organism evidence="1 2">
    <name type="scientific">Armillaria gallica</name>
    <name type="common">Bulbous honey fungus</name>
    <name type="synonym">Armillaria bulbosa</name>
    <dbReference type="NCBI Taxonomy" id="47427"/>
    <lineage>
        <taxon>Eukaryota</taxon>
        <taxon>Fungi</taxon>
        <taxon>Dikarya</taxon>
        <taxon>Basidiomycota</taxon>
        <taxon>Agaricomycotina</taxon>
        <taxon>Agaricomycetes</taxon>
        <taxon>Agaricomycetidae</taxon>
        <taxon>Agaricales</taxon>
        <taxon>Marasmiineae</taxon>
        <taxon>Physalacriaceae</taxon>
        <taxon>Armillaria</taxon>
    </lineage>
</organism>
<sequence length="67" mass="7331">MEAVNEEVAEIPVDVALADEAEGYMVMVDNFVMEVVDKEVAEVPVDVALADKAEGLYTQNSRIFPTN</sequence>
<protein>
    <submittedName>
        <fullName evidence="1">Uncharacterized protein</fullName>
    </submittedName>
</protein>
<gene>
    <name evidence="1" type="ORF">ARMGADRAFT_1091506</name>
</gene>
<dbReference type="AlphaFoldDB" id="A0A2H3D122"/>